<keyword evidence="13" id="KW-1185">Reference proteome</keyword>
<dbReference type="CDD" id="cd12252">
    <property type="entry name" value="RRM_DbpA"/>
    <property type="match status" value="1"/>
</dbReference>
<evidence type="ECO:0000256" key="4">
    <source>
        <dbReference type="ARBA" id="ARBA00022806"/>
    </source>
</evidence>
<dbReference type="InterPro" id="IPR050547">
    <property type="entry name" value="DEAD_box_RNA_helicases"/>
</dbReference>
<keyword evidence="2 8" id="KW-0547">Nucleotide-binding</keyword>
<evidence type="ECO:0000256" key="3">
    <source>
        <dbReference type="ARBA" id="ARBA00022801"/>
    </source>
</evidence>
<dbReference type="PROSITE" id="PS51194">
    <property type="entry name" value="HELICASE_CTER"/>
    <property type="match status" value="1"/>
</dbReference>
<dbReference type="Pfam" id="PF00270">
    <property type="entry name" value="DEAD"/>
    <property type="match status" value="1"/>
</dbReference>
<feature type="domain" description="DEAD-box RNA helicase Q" evidence="11">
    <location>
        <begin position="4"/>
        <end position="32"/>
    </location>
</feature>
<feature type="domain" description="Helicase ATP-binding" evidence="9">
    <location>
        <begin position="35"/>
        <end position="204"/>
    </location>
</feature>
<dbReference type="PROSITE" id="PS00039">
    <property type="entry name" value="DEAD_ATP_HELICASE"/>
    <property type="match status" value="1"/>
</dbReference>
<dbReference type="InterPro" id="IPR011545">
    <property type="entry name" value="DEAD/DEAH_box_helicase_dom"/>
</dbReference>
<keyword evidence="4 8" id="KW-0347">Helicase</keyword>
<dbReference type="GO" id="GO:0004386">
    <property type="term" value="F:helicase activity"/>
    <property type="evidence" value="ECO:0007669"/>
    <property type="project" value="UniProtKB-KW"/>
</dbReference>
<evidence type="ECO:0000256" key="8">
    <source>
        <dbReference type="RuleBase" id="RU000492"/>
    </source>
</evidence>
<dbReference type="InterPro" id="IPR000629">
    <property type="entry name" value="RNA-helicase_DEAD-box_CS"/>
</dbReference>
<keyword evidence="1" id="KW-0963">Cytoplasm</keyword>
<reference evidence="12 13" key="1">
    <citation type="submission" date="2024-11" db="EMBL/GenBank/DDBJ databases">
        <authorList>
            <person name="Heng Y.C."/>
            <person name="Lim A.C.H."/>
            <person name="Lee J.K.Y."/>
            <person name="Kittelmann S."/>
        </authorList>
    </citation>
    <scope>NUCLEOTIDE SEQUENCE [LARGE SCALE GENOMIC DNA]</scope>
    <source>
        <strain evidence="12 13">WILCCON 0185</strain>
    </source>
</reference>
<evidence type="ECO:0000259" key="10">
    <source>
        <dbReference type="PROSITE" id="PS51194"/>
    </source>
</evidence>
<dbReference type="InterPro" id="IPR044742">
    <property type="entry name" value="DEAD/DEAH_RhlB"/>
</dbReference>
<proteinExistence type="inferred from homology"/>
<keyword evidence="6" id="KW-0346">Stress response</keyword>
<dbReference type="Gene3D" id="3.30.70.330">
    <property type="match status" value="1"/>
</dbReference>
<comment type="caution">
    <text evidence="12">The sequence shown here is derived from an EMBL/GenBank/DDBJ whole genome shotgun (WGS) entry which is preliminary data.</text>
</comment>
<dbReference type="InterPro" id="IPR012677">
    <property type="entry name" value="Nucleotide-bd_a/b_plait_sf"/>
</dbReference>
<comment type="similarity">
    <text evidence="8">Belongs to the DEAD box helicase family.</text>
</comment>
<evidence type="ECO:0000256" key="2">
    <source>
        <dbReference type="ARBA" id="ARBA00022741"/>
    </source>
</evidence>
<dbReference type="Pfam" id="PF00271">
    <property type="entry name" value="Helicase_C"/>
    <property type="match status" value="1"/>
</dbReference>
<dbReference type="InterPro" id="IPR014001">
    <property type="entry name" value="Helicase_ATP-bd"/>
</dbReference>
<dbReference type="SMART" id="SM00490">
    <property type="entry name" value="HELICc"/>
    <property type="match status" value="1"/>
</dbReference>
<evidence type="ECO:0000256" key="5">
    <source>
        <dbReference type="ARBA" id="ARBA00022840"/>
    </source>
</evidence>
<name>A0ABW8T793_9CLOT</name>
<evidence type="ECO:0000259" key="11">
    <source>
        <dbReference type="PROSITE" id="PS51195"/>
    </source>
</evidence>
<evidence type="ECO:0000256" key="6">
    <source>
        <dbReference type="ARBA" id="ARBA00023016"/>
    </source>
</evidence>
<dbReference type="SUPFAM" id="SSF52540">
    <property type="entry name" value="P-loop containing nucleoside triphosphate hydrolases"/>
    <property type="match status" value="1"/>
</dbReference>
<protein>
    <submittedName>
        <fullName evidence="12">DEAD/DEAH box helicase</fullName>
    </submittedName>
</protein>
<dbReference type="CDD" id="cd18787">
    <property type="entry name" value="SF2_C_DEAD"/>
    <property type="match status" value="1"/>
</dbReference>
<evidence type="ECO:0000313" key="12">
    <source>
        <dbReference type="EMBL" id="MFL0248454.1"/>
    </source>
</evidence>
<dbReference type="PANTHER" id="PTHR47963">
    <property type="entry name" value="DEAD-BOX ATP-DEPENDENT RNA HELICASE 47, MITOCHONDRIAL"/>
    <property type="match status" value="1"/>
</dbReference>
<feature type="domain" description="Helicase C-terminal" evidence="10">
    <location>
        <begin position="216"/>
        <end position="378"/>
    </location>
</feature>
<dbReference type="PANTHER" id="PTHR47963:SF5">
    <property type="entry name" value="DEAD-BOX ATP-DEPENDENT RNA HELICASE CSHA"/>
    <property type="match status" value="1"/>
</dbReference>
<dbReference type="InterPro" id="IPR027417">
    <property type="entry name" value="P-loop_NTPase"/>
</dbReference>
<dbReference type="RefSeq" id="WP_406770887.1">
    <property type="nucleotide sequence ID" value="NZ_JBJHZZ010000018.1"/>
</dbReference>
<dbReference type="EMBL" id="JBJHZZ010000018">
    <property type="protein sequence ID" value="MFL0248454.1"/>
    <property type="molecule type" value="Genomic_DNA"/>
</dbReference>
<evidence type="ECO:0000256" key="7">
    <source>
        <dbReference type="PROSITE-ProRule" id="PRU00552"/>
    </source>
</evidence>
<evidence type="ECO:0000313" key="13">
    <source>
        <dbReference type="Proteomes" id="UP001623591"/>
    </source>
</evidence>
<gene>
    <name evidence="12" type="ORF">ACJDUG_16010</name>
</gene>
<dbReference type="PROSITE" id="PS51192">
    <property type="entry name" value="HELICASE_ATP_BIND_1"/>
    <property type="match status" value="1"/>
</dbReference>
<dbReference type="InterPro" id="IPR014014">
    <property type="entry name" value="RNA_helicase_DEAD_Q_motif"/>
</dbReference>
<dbReference type="PROSITE" id="PS51195">
    <property type="entry name" value="Q_MOTIF"/>
    <property type="match status" value="1"/>
</dbReference>
<dbReference type="Pfam" id="PF03880">
    <property type="entry name" value="DbpA"/>
    <property type="match status" value="1"/>
</dbReference>
<dbReference type="InterPro" id="IPR057325">
    <property type="entry name" value="DeaD_dimer"/>
</dbReference>
<keyword evidence="3 8" id="KW-0378">Hydrolase</keyword>
<dbReference type="InterPro" id="IPR005580">
    <property type="entry name" value="DbpA/CsdA_RNA-bd_dom"/>
</dbReference>
<evidence type="ECO:0000259" key="9">
    <source>
        <dbReference type="PROSITE" id="PS51192"/>
    </source>
</evidence>
<dbReference type="CDD" id="cd00268">
    <property type="entry name" value="DEADc"/>
    <property type="match status" value="1"/>
</dbReference>
<keyword evidence="5 8" id="KW-0067">ATP-binding</keyword>
<accession>A0ABW8T793</accession>
<organism evidence="12 13">
    <name type="scientific">Candidatus Clostridium stratigraminis</name>
    <dbReference type="NCBI Taxonomy" id="3381661"/>
    <lineage>
        <taxon>Bacteria</taxon>
        <taxon>Bacillati</taxon>
        <taxon>Bacillota</taxon>
        <taxon>Clostridia</taxon>
        <taxon>Eubacteriales</taxon>
        <taxon>Clostridiaceae</taxon>
        <taxon>Clostridium</taxon>
    </lineage>
</organism>
<sequence length="522" mass="59329">MEDIKFSDLGLSEKVLKSIDDMGFEEPSMIQAEIIPVLLEGFDAIGQAQTGTGKTLAFGAPILSKFERSGKINTIVLTPTRELAIQVNDELARIAKYTRVKLLPVYGGQPIERQIRALRSGVDIVVGTPGRVLDLLRRNLIDLSEIKFLVLDEADEMLNMGFIDDIEEIIKNTNSNRQTMLFSATMPDEIRKLSKRYMKDDRKHISIVKNTMTVSTVSQYYYEVKQKDRFESFCRILDVDEPSAAIIFCKTKKGVDELVEAMQARGYSVEGMHGDMNQNNRLNTLRKFKEGNIEFLVATDVAARGIDVENVSHVINYDLPQDIESYVHRIGRTGRANKEGIAYSIVTPREYMTLKQIEKVTKSKIKRKEIPTVDDIFHAKFKNISSRVQETLEGEEYKRFASLAAELDDEYNLVDVAAALMNILYNKEVSYDYTENAISTETSNIRLFLTVGRIDKINPKTLLEFFKDTANVDRDEIGNIDILEKFTFADVSERVVDTIIKQCTGKRLGGRRVKIEVSRPRK</sequence>
<evidence type="ECO:0000256" key="1">
    <source>
        <dbReference type="ARBA" id="ARBA00022490"/>
    </source>
</evidence>
<dbReference type="InterPro" id="IPR001650">
    <property type="entry name" value="Helicase_C-like"/>
</dbReference>
<dbReference type="Pfam" id="PF25399">
    <property type="entry name" value="DeaD_dimer"/>
    <property type="match status" value="1"/>
</dbReference>
<dbReference type="SMART" id="SM00487">
    <property type="entry name" value="DEXDc"/>
    <property type="match status" value="1"/>
</dbReference>
<dbReference type="Proteomes" id="UP001623591">
    <property type="component" value="Unassembled WGS sequence"/>
</dbReference>
<feature type="short sequence motif" description="Q motif" evidence="7">
    <location>
        <begin position="4"/>
        <end position="32"/>
    </location>
</feature>
<dbReference type="Gene3D" id="3.40.50.300">
    <property type="entry name" value="P-loop containing nucleotide triphosphate hydrolases"/>
    <property type="match status" value="2"/>
</dbReference>